<keyword evidence="2" id="KW-0732">Signal</keyword>
<dbReference type="CDD" id="cd04486">
    <property type="entry name" value="YhcR_OBF_like"/>
    <property type="match status" value="1"/>
</dbReference>
<dbReference type="InterPro" id="IPR001322">
    <property type="entry name" value="Lamin_tail_dom"/>
</dbReference>
<dbReference type="Pfam" id="PF19580">
    <property type="entry name" value="Exo_endo_phos_3"/>
    <property type="match status" value="1"/>
</dbReference>
<feature type="signal peptide" evidence="2">
    <location>
        <begin position="1"/>
        <end position="34"/>
    </location>
</feature>
<evidence type="ECO:0000256" key="1">
    <source>
        <dbReference type="SAM" id="MobiDB-lite"/>
    </source>
</evidence>
<dbReference type="PROSITE" id="PS51841">
    <property type="entry name" value="LTD"/>
    <property type="match status" value="1"/>
</dbReference>
<dbReference type="InterPro" id="IPR005135">
    <property type="entry name" value="Endo/exonuclease/phosphatase"/>
</dbReference>
<dbReference type="CDD" id="cd10283">
    <property type="entry name" value="MnuA_DNase1-like"/>
    <property type="match status" value="1"/>
</dbReference>
<dbReference type="PANTHER" id="PTHR42834">
    <property type="entry name" value="ENDONUCLEASE/EXONUCLEASE/PHOSPHATASE FAMILY PROTEIN (AFU_ORTHOLOGUE AFUA_3G09210)"/>
    <property type="match status" value="1"/>
</dbReference>
<dbReference type="RefSeq" id="WP_167212872.1">
    <property type="nucleotide sequence ID" value="NZ_JAASRO010000001.1"/>
</dbReference>
<keyword evidence="5" id="KW-1185">Reference proteome</keyword>
<dbReference type="AlphaFoldDB" id="A0A7X5VF96"/>
<dbReference type="SUPFAM" id="SSF74853">
    <property type="entry name" value="Lamin A/C globular tail domain"/>
    <property type="match status" value="1"/>
</dbReference>
<reference evidence="4 5" key="1">
    <citation type="submission" date="2020-03" db="EMBL/GenBank/DDBJ databases">
        <title>Sequencing the genomes of 1000 actinobacteria strains.</title>
        <authorList>
            <person name="Klenk H.-P."/>
        </authorList>
    </citation>
    <scope>NUCLEOTIDE SEQUENCE [LARGE SCALE GENOMIC DNA]</scope>
    <source>
        <strain evidence="4 5">DSM 45490</strain>
    </source>
</reference>
<proteinExistence type="predicted"/>
<dbReference type="InterPro" id="IPR036691">
    <property type="entry name" value="Endo/exonu/phosph_ase_sf"/>
</dbReference>
<dbReference type="PANTHER" id="PTHR42834:SF1">
    <property type="entry name" value="ENDONUCLEASE_EXONUCLEASE_PHOSPHATASE FAMILY PROTEIN (AFU_ORTHOLOGUE AFUA_3G09210)"/>
    <property type="match status" value="1"/>
</dbReference>
<comment type="caution">
    <text evidence="4">The sequence shown here is derived from an EMBL/GenBank/DDBJ whole genome shotgun (WGS) entry which is preliminary data.</text>
</comment>
<dbReference type="GO" id="GO:0003824">
    <property type="term" value="F:catalytic activity"/>
    <property type="evidence" value="ECO:0007669"/>
    <property type="project" value="InterPro"/>
</dbReference>
<evidence type="ECO:0000313" key="5">
    <source>
        <dbReference type="Proteomes" id="UP000555407"/>
    </source>
</evidence>
<dbReference type="Gene3D" id="3.60.10.10">
    <property type="entry name" value="Endonuclease/exonuclease/phosphatase"/>
    <property type="match status" value="1"/>
</dbReference>
<dbReference type="Pfam" id="PF00932">
    <property type="entry name" value="LTD"/>
    <property type="match status" value="1"/>
</dbReference>
<evidence type="ECO:0000259" key="3">
    <source>
        <dbReference type="PROSITE" id="PS51841"/>
    </source>
</evidence>
<sequence length="794" mass="81957">MSALIRSRRLGALVVTSVLAFAGAAVVVAGPAGAASPDVVITEVYGGGGNSGAPYTHDFVELTNNSSAPVDVSGWSIQYASAAGTSWQVTKLTGTIAPGAAYLVQEAAGAGNGQPMPTPTVTGTIPMSASAGKVALVTNQTALACGATCSADAAVRDFVGYGTANDSETAPAPGLSNTTSAARIDPTKDTDNNGADFAAGNPSPGTLTSTPTEPPVDAKIHDIQGTAHRSPLEGKRVRNVTGVVTAKSGNGFWFQDPQADDNPATSEGLLVFTSSAPTVTVGQAVTVEGSVAEFRPGGSGGTTNLTTTELTNPVVTVTGTAAVPAPTVVGPGGRVPPSTVIEDDASGDVETTSTAFDPASDGLDFWESLEGMWLGIDQPQVTGPTSSFRELSVVPAGASVRSVRGGIVLQETDSNPERVLLDDALSPIPTAKTGDKLDGVVTGVLDYSFGNFKFLPTTTPTVIDGGVTRERTSASSPAQLSVATFNVENLDPSDGAAKFDGLAQAVVHNLASPDIIGLEEVQDNDGAINSGTTAADKTLNLLTAAIVKAGGPQYAWRQIDPVNNAEGGEPGGNIRVAFLYRTDKAVRFVDTPGGGSTVATTVVTDSAGRPHLSASPGRIDPANPAWAAARVPLAGEFRWHGQTVFVVVNHFSSKGGDDPLWGRFQPPVQDTAPKRHQQAAAVRGFVDQLLAKDRGANVVVLGDINDFDWSQTTDILVGSGRTALIDLPRTLPVKERYSYVFEGNSQILDQILISQNLRPAAAYDIVHMNAEFPDQISDHDPQVAKLIPLPSWVR</sequence>
<feature type="chain" id="PRO_5031134989" description="LTD domain-containing protein" evidence="2">
    <location>
        <begin position="35"/>
        <end position="794"/>
    </location>
</feature>
<name>A0A7X5VF96_9ACTN</name>
<feature type="domain" description="LTD" evidence="3">
    <location>
        <begin position="29"/>
        <end position="163"/>
    </location>
</feature>
<accession>A0A7X5VF96</accession>
<dbReference type="InterPro" id="IPR036415">
    <property type="entry name" value="Lamin_tail_dom_sf"/>
</dbReference>
<dbReference type="SUPFAM" id="SSF56219">
    <property type="entry name" value="DNase I-like"/>
    <property type="match status" value="1"/>
</dbReference>
<evidence type="ECO:0000256" key="2">
    <source>
        <dbReference type="SAM" id="SignalP"/>
    </source>
</evidence>
<gene>
    <name evidence="4" type="ORF">BJY22_005804</name>
</gene>
<protein>
    <recommendedName>
        <fullName evidence="3">LTD domain-containing protein</fullName>
    </recommendedName>
</protein>
<feature type="region of interest" description="Disordered" evidence="1">
    <location>
        <begin position="165"/>
        <end position="218"/>
    </location>
</feature>
<evidence type="ECO:0000313" key="4">
    <source>
        <dbReference type="EMBL" id="NIK60087.1"/>
    </source>
</evidence>
<dbReference type="Proteomes" id="UP000555407">
    <property type="component" value="Unassembled WGS sequence"/>
</dbReference>
<dbReference type="EMBL" id="JAASRO010000001">
    <property type="protein sequence ID" value="NIK60087.1"/>
    <property type="molecule type" value="Genomic_DNA"/>
</dbReference>
<organism evidence="4 5">
    <name type="scientific">Kribbella shirazensis</name>
    <dbReference type="NCBI Taxonomy" id="1105143"/>
    <lineage>
        <taxon>Bacteria</taxon>
        <taxon>Bacillati</taxon>
        <taxon>Actinomycetota</taxon>
        <taxon>Actinomycetes</taxon>
        <taxon>Propionibacteriales</taxon>
        <taxon>Kribbellaceae</taxon>
        <taxon>Kribbella</taxon>
    </lineage>
</organism>